<evidence type="ECO:0000313" key="4">
    <source>
        <dbReference type="Proteomes" id="UP000054636"/>
    </source>
</evidence>
<dbReference type="PANTHER" id="PTHR43102:SF2">
    <property type="entry name" value="GAF DOMAIN-CONTAINING PROTEIN"/>
    <property type="match status" value="1"/>
</dbReference>
<feature type="region of interest" description="Disordered" evidence="1">
    <location>
        <begin position="1"/>
        <end position="53"/>
    </location>
</feature>
<feature type="domain" description="GAF" evidence="2">
    <location>
        <begin position="312"/>
        <end position="441"/>
    </location>
</feature>
<dbReference type="EMBL" id="LNFP01000458">
    <property type="protein sequence ID" value="KUF92579.1"/>
    <property type="molecule type" value="Genomic_DNA"/>
</dbReference>
<dbReference type="Gene3D" id="3.30.450.40">
    <property type="match status" value="1"/>
</dbReference>
<dbReference type="PANTHER" id="PTHR43102">
    <property type="entry name" value="SLR1143 PROTEIN"/>
    <property type="match status" value="1"/>
</dbReference>
<feature type="compositionally biased region" description="Low complexity" evidence="1">
    <location>
        <begin position="1"/>
        <end position="29"/>
    </location>
</feature>
<dbReference type="InterPro" id="IPR003018">
    <property type="entry name" value="GAF"/>
</dbReference>
<dbReference type="InterPro" id="IPR029016">
    <property type="entry name" value="GAF-like_dom_sf"/>
</dbReference>
<gene>
    <name evidence="3" type="ORF">AM588_10007834</name>
</gene>
<dbReference type="Proteomes" id="UP000054636">
    <property type="component" value="Unassembled WGS sequence"/>
</dbReference>
<dbReference type="Pfam" id="PF01590">
    <property type="entry name" value="GAF"/>
    <property type="match status" value="1"/>
</dbReference>
<accession>A0A0W8D864</accession>
<reference evidence="3 4" key="1">
    <citation type="submission" date="2015-11" db="EMBL/GenBank/DDBJ databases">
        <title>Genomes and virulence difference between two physiological races of Phytophthora nicotianae.</title>
        <authorList>
            <person name="Liu H."/>
            <person name="Ma X."/>
            <person name="Yu H."/>
            <person name="Fang D."/>
            <person name="Li Y."/>
            <person name="Wang X."/>
            <person name="Wang W."/>
            <person name="Dong Y."/>
            <person name="Xiao B."/>
        </authorList>
    </citation>
    <scope>NUCLEOTIDE SEQUENCE [LARGE SCALE GENOMIC DNA]</scope>
    <source>
        <strain evidence="4">race 1</strain>
    </source>
</reference>
<feature type="compositionally biased region" description="Polar residues" evidence="1">
    <location>
        <begin position="187"/>
        <end position="203"/>
    </location>
</feature>
<evidence type="ECO:0000256" key="1">
    <source>
        <dbReference type="SAM" id="MobiDB-lite"/>
    </source>
</evidence>
<sequence>MSTRSGRSGSIRSGRSASRARAPSYPRKPSTFKSYRPPQDQRRGGLAIRGSRGKQNMLFTDQQMADDLLATVPKLHAAIAMNARVWHRKGRKDGVTTYQLVPSGDGSDDLDLAYASLATTEIKCYLNEVLNVLISHESSDFQSTMSALCGDKFRPTVVSDDRWFSDSELDDTDTASLESFPSNSSSLHDQLTSDDPATRSQALEQLGRLVSPANSVSSKRRRKQKTKNLVEKVRWDVEHHLEQSLRVAEKHSKPEDCDVADLERDYAFEFDGSKTRDPNHPLPPTPEQHKEQKRLQYIHDSGVLDPTYDRAALNLLAQVAAKQLNCPVGYVSMVGEDMFHAVGTFPQRPPEMNVAPRTENMCAHTVYADKPLVAKNPQRDMRFAQMPIIKDAGVKFYAGFPIRAPDGAIVASLCASDFKPHDNITTKEYATMETLAKLAGQLVAPQLLAAPAY</sequence>
<name>A0A0W8D864_PHYNI</name>
<feature type="compositionally biased region" description="Low complexity" evidence="1">
    <location>
        <begin position="176"/>
        <end position="186"/>
    </location>
</feature>
<protein>
    <recommendedName>
        <fullName evidence="2">GAF domain-containing protein</fullName>
    </recommendedName>
</protein>
<comment type="caution">
    <text evidence="3">The sequence shown here is derived from an EMBL/GenBank/DDBJ whole genome shotgun (WGS) entry which is preliminary data.</text>
</comment>
<evidence type="ECO:0000313" key="3">
    <source>
        <dbReference type="EMBL" id="KUF92579.1"/>
    </source>
</evidence>
<dbReference type="SUPFAM" id="SSF55781">
    <property type="entry name" value="GAF domain-like"/>
    <property type="match status" value="1"/>
</dbReference>
<feature type="region of interest" description="Disordered" evidence="1">
    <location>
        <begin position="174"/>
        <end position="227"/>
    </location>
</feature>
<dbReference type="AlphaFoldDB" id="A0A0W8D864"/>
<evidence type="ECO:0000259" key="2">
    <source>
        <dbReference type="Pfam" id="PF01590"/>
    </source>
</evidence>
<organism evidence="3 4">
    <name type="scientific">Phytophthora nicotianae</name>
    <name type="common">Potato buckeye rot agent</name>
    <name type="synonym">Phytophthora parasitica</name>
    <dbReference type="NCBI Taxonomy" id="4792"/>
    <lineage>
        <taxon>Eukaryota</taxon>
        <taxon>Sar</taxon>
        <taxon>Stramenopiles</taxon>
        <taxon>Oomycota</taxon>
        <taxon>Peronosporomycetes</taxon>
        <taxon>Peronosporales</taxon>
        <taxon>Peronosporaceae</taxon>
        <taxon>Phytophthora</taxon>
    </lineage>
</organism>
<proteinExistence type="predicted"/>